<accession>A0ACB9E7L2</accession>
<dbReference type="Proteomes" id="UP001056120">
    <property type="component" value="Linkage Group LG18"/>
</dbReference>
<name>A0ACB9E7L2_9ASTR</name>
<reference evidence="2" key="1">
    <citation type="journal article" date="2022" name="Mol. Ecol. Resour.">
        <title>The genomes of chicory, endive, great burdock and yacon provide insights into Asteraceae palaeo-polyploidization history and plant inulin production.</title>
        <authorList>
            <person name="Fan W."/>
            <person name="Wang S."/>
            <person name="Wang H."/>
            <person name="Wang A."/>
            <person name="Jiang F."/>
            <person name="Liu H."/>
            <person name="Zhao H."/>
            <person name="Xu D."/>
            <person name="Zhang Y."/>
        </authorList>
    </citation>
    <scope>NUCLEOTIDE SEQUENCE [LARGE SCALE GENOMIC DNA]</scope>
    <source>
        <strain evidence="2">cv. Yunnan</strain>
    </source>
</reference>
<proteinExistence type="predicted"/>
<sequence>MNDSDQIQQEQDLVGSYFLELWRLKSNRTTNSHEDEEPKDEEESVLTELDILNSFGDFRRTFGDYGVGNLCMLLRISLKNKEGLRYNPYFLGGAIAMPKMLNDGAVEYEDGTPAKRFGFNDFPNIS</sequence>
<reference evidence="1 2" key="2">
    <citation type="journal article" date="2022" name="Mol. Ecol. Resour.">
        <title>The genomes of chicory, endive, great burdock and yacon provide insights into Asteraceae paleo-polyploidization history and plant inulin production.</title>
        <authorList>
            <person name="Fan W."/>
            <person name="Wang S."/>
            <person name="Wang H."/>
            <person name="Wang A."/>
            <person name="Jiang F."/>
            <person name="Liu H."/>
            <person name="Zhao H."/>
            <person name="Xu D."/>
            <person name="Zhang Y."/>
        </authorList>
    </citation>
    <scope>NUCLEOTIDE SEQUENCE [LARGE SCALE GENOMIC DNA]</scope>
    <source>
        <strain evidence="2">cv. Yunnan</strain>
        <tissue evidence="1">Leaves</tissue>
    </source>
</reference>
<dbReference type="EMBL" id="CM042035">
    <property type="protein sequence ID" value="KAI3754860.1"/>
    <property type="molecule type" value="Genomic_DNA"/>
</dbReference>
<gene>
    <name evidence="1" type="ORF">L1987_54652</name>
</gene>
<evidence type="ECO:0000313" key="1">
    <source>
        <dbReference type="EMBL" id="KAI3754860.1"/>
    </source>
</evidence>
<organism evidence="1 2">
    <name type="scientific">Smallanthus sonchifolius</name>
    <dbReference type="NCBI Taxonomy" id="185202"/>
    <lineage>
        <taxon>Eukaryota</taxon>
        <taxon>Viridiplantae</taxon>
        <taxon>Streptophyta</taxon>
        <taxon>Embryophyta</taxon>
        <taxon>Tracheophyta</taxon>
        <taxon>Spermatophyta</taxon>
        <taxon>Magnoliopsida</taxon>
        <taxon>eudicotyledons</taxon>
        <taxon>Gunneridae</taxon>
        <taxon>Pentapetalae</taxon>
        <taxon>asterids</taxon>
        <taxon>campanulids</taxon>
        <taxon>Asterales</taxon>
        <taxon>Asteraceae</taxon>
        <taxon>Asteroideae</taxon>
        <taxon>Heliantheae alliance</taxon>
        <taxon>Millerieae</taxon>
        <taxon>Smallanthus</taxon>
    </lineage>
</organism>
<keyword evidence="2" id="KW-1185">Reference proteome</keyword>
<protein>
    <submittedName>
        <fullName evidence="1">Uncharacterized protein</fullName>
    </submittedName>
</protein>
<comment type="caution">
    <text evidence="1">The sequence shown here is derived from an EMBL/GenBank/DDBJ whole genome shotgun (WGS) entry which is preliminary data.</text>
</comment>
<evidence type="ECO:0000313" key="2">
    <source>
        <dbReference type="Proteomes" id="UP001056120"/>
    </source>
</evidence>